<keyword evidence="13" id="KW-0511">Multifunctional enzyme</keyword>
<dbReference type="GO" id="GO:0003684">
    <property type="term" value="F:damaged DNA binding"/>
    <property type="evidence" value="ECO:0007669"/>
    <property type="project" value="InterPro"/>
</dbReference>
<comment type="catalytic activity">
    <reaction evidence="15">
        <text>2'-deoxyribonucleotide-(2'-deoxyribose 5'-phosphate)-2'-deoxyribonucleotide-DNA = a 3'-end 2'-deoxyribonucleotide-(2,3-dehydro-2,3-deoxyribose 5'-phosphate)-DNA + a 5'-end 5'-phospho-2'-deoxyribonucleoside-DNA + H(+)</text>
        <dbReference type="Rhea" id="RHEA:66592"/>
        <dbReference type="Rhea" id="RHEA-COMP:13180"/>
        <dbReference type="Rhea" id="RHEA-COMP:16897"/>
        <dbReference type="Rhea" id="RHEA-COMP:17067"/>
        <dbReference type="ChEBI" id="CHEBI:15378"/>
        <dbReference type="ChEBI" id="CHEBI:136412"/>
        <dbReference type="ChEBI" id="CHEBI:157695"/>
        <dbReference type="ChEBI" id="CHEBI:167181"/>
        <dbReference type="EC" id="4.2.99.18"/>
    </reaction>
</comment>
<dbReference type="GO" id="GO:0140078">
    <property type="term" value="F:class I DNA-(apurinic or apyrimidinic site) endonuclease activity"/>
    <property type="evidence" value="ECO:0007669"/>
    <property type="project" value="UniProtKB-EC"/>
</dbReference>
<proteinExistence type="inferred from homology"/>
<protein>
    <submittedName>
        <fullName evidence="19">Uncharacterized protein</fullName>
    </submittedName>
</protein>
<comment type="cofactor">
    <cofactor evidence="2">
        <name>Zn(2+)</name>
        <dbReference type="ChEBI" id="CHEBI:29105"/>
    </cofactor>
</comment>
<keyword evidence="12" id="KW-0456">Lyase</keyword>
<keyword evidence="7 16" id="KW-0863">Zinc-finger</keyword>
<name>A0A1G1XTW0_9BACT</name>
<evidence type="ECO:0000256" key="15">
    <source>
        <dbReference type="ARBA" id="ARBA00044632"/>
    </source>
</evidence>
<comment type="similarity">
    <text evidence="3">Belongs to the FPG family.</text>
</comment>
<dbReference type="PROSITE" id="PS51066">
    <property type="entry name" value="ZF_FPG_2"/>
    <property type="match status" value="1"/>
</dbReference>
<evidence type="ECO:0000256" key="14">
    <source>
        <dbReference type="ARBA" id="ARBA00023295"/>
    </source>
</evidence>
<dbReference type="PROSITE" id="PS51068">
    <property type="entry name" value="FPG_CAT"/>
    <property type="match status" value="1"/>
</dbReference>
<evidence type="ECO:0000256" key="1">
    <source>
        <dbReference type="ARBA" id="ARBA00001668"/>
    </source>
</evidence>
<accession>A0A1G1XTW0</accession>
<comment type="catalytic activity">
    <reaction evidence="1">
        <text>Hydrolysis of DNA containing ring-opened 7-methylguanine residues, releasing 2,6-diamino-4-hydroxy-5-(N-methyl)formamidopyrimidine.</text>
        <dbReference type="EC" id="3.2.2.23"/>
    </reaction>
</comment>
<evidence type="ECO:0000256" key="10">
    <source>
        <dbReference type="ARBA" id="ARBA00023125"/>
    </source>
</evidence>
<dbReference type="InterPro" id="IPR010663">
    <property type="entry name" value="Znf_FPG/IleRS"/>
</dbReference>
<evidence type="ECO:0000313" key="20">
    <source>
        <dbReference type="Proteomes" id="UP000178930"/>
    </source>
</evidence>
<dbReference type="Pfam" id="PF06827">
    <property type="entry name" value="zf-FPG_IleRS"/>
    <property type="match status" value="1"/>
</dbReference>
<comment type="subunit">
    <text evidence="4">Monomer.</text>
</comment>
<dbReference type="SUPFAM" id="SSF46946">
    <property type="entry name" value="S13-like H2TH domain"/>
    <property type="match status" value="1"/>
</dbReference>
<reference evidence="19 20" key="1">
    <citation type="journal article" date="2016" name="Nat. Commun.">
        <title>Thousands of microbial genomes shed light on interconnected biogeochemical processes in an aquifer system.</title>
        <authorList>
            <person name="Anantharaman K."/>
            <person name="Brown C.T."/>
            <person name="Hug L.A."/>
            <person name="Sharon I."/>
            <person name="Castelle C.J."/>
            <person name="Probst A.J."/>
            <person name="Thomas B.C."/>
            <person name="Singh A."/>
            <person name="Wilkins M.J."/>
            <person name="Karaoz U."/>
            <person name="Brodie E.L."/>
            <person name="Williams K.H."/>
            <person name="Hubbard S.S."/>
            <person name="Banfield J.F."/>
        </authorList>
    </citation>
    <scope>NUCLEOTIDE SEQUENCE [LARGE SCALE GENOMIC DNA]</scope>
</reference>
<dbReference type="SUPFAM" id="SSF57716">
    <property type="entry name" value="Glucocorticoid receptor-like (DNA-binding domain)"/>
    <property type="match status" value="1"/>
</dbReference>
<evidence type="ECO:0000259" key="18">
    <source>
        <dbReference type="PROSITE" id="PS51068"/>
    </source>
</evidence>
<keyword evidence="6" id="KW-0227">DNA damage</keyword>
<dbReference type="Proteomes" id="UP000178930">
    <property type="component" value="Unassembled WGS sequence"/>
</dbReference>
<evidence type="ECO:0000256" key="2">
    <source>
        <dbReference type="ARBA" id="ARBA00001947"/>
    </source>
</evidence>
<evidence type="ECO:0000256" key="12">
    <source>
        <dbReference type="ARBA" id="ARBA00023239"/>
    </source>
</evidence>
<dbReference type="GO" id="GO:0006284">
    <property type="term" value="P:base-excision repair"/>
    <property type="evidence" value="ECO:0007669"/>
    <property type="project" value="InterPro"/>
</dbReference>
<keyword evidence="9" id="KW-0862">Zinc</keyword>
<dbReference type="Gene3D" id="1.10.8.50">
    <property type="match status" value="1"/>
</dbReference>
<dbReference type="InterPro" id="IPR015886">
    <property type="entry name" value="H2TH_FPG"/>
</dbReference>
<evidence type="ECO:0000256" key="16">
    <source>
        <dbReference type="PROSITE-ProRule" id="PRU00391"/>
    </source>
</evidence>
<dbReference type="FunFam" id="1.10.8.50:FF:000003">
    <property type="entry name" value="Formamidopyrimidine-DNA glycosylase"/>
    <property type="match status" value="1"/>
</dbReference>
<keyword evidence="14" id="KW-0326">Glycosidase</keyword>
<comment type="caution">
    <text evidence="19">The sequence shown here is derived from an EMBL/GenBank/DDBJ whole genome shotgun (WGS) entry which is preliminary data.</text>
</comment>
<dbReference type="PANTHER" id="PTHR22993:SF9">
    <property type="entry name" value="FORMAMIDOPYRIMIDINE-DNA GLYCOSYLASE"/>
    <property type="match status" value="1"/>
</dbReference>
<evidence type="ECO:0000256" key="8">
    <source>
        <dbReference type="ARBA" id="ARBA00022801"/>
    </source>
</evidence>
<evidence type="ECO:0000256" key="13">
    <source>
        <dbReference type="ARBA" id="ARBA00023268"/>
    </source>
</evidence>
<dbReference type="Pfam" id="PF01149">
    <property type="entry name" value="Fapy_DNA_glyco"/>
    <property type="match status" value="1"/>
</dbReference>
<organism evidence="19 20">
    <name type="scientific">Candidatus Buchananbacteria bacterium RIFCSPHIGHO2_01_FULL_39_14</name>
    <dbReference type="NCBI Taxonomy" id="1797532"/>
    <lineage>
        <taxon>Bacteria</taxon>
        <taxon>Candidatus Buchananiibacteriota</taxon>
    </lineage>
</organism>
<dbReference type="InterPro" id="IPR012319">
    <property type="entry name" value="FPG_cat"/>
</dbReference>
<dbReference type="NCBIfam" id="NF002211">
    <property type="entry name" value="PRK01103.1"/>
    <property type="match status" value="1"/>
</dbReference>
<dbReference type="STRING" id="1797532.A2729_04480"/>
<feature type="domain" description="Formamidopyrimidine-DNA glycosylase catalytic" evidence="18">
    <location>
        <begin position="2"/>
        <end position="171"/>
    </location>
</feature>
<dbReference type="Gene3D" id="3.20.190.10">
    <property type="entry name" value="MutM-like, N-terminal"/>
    <property type="match status" value="1"/>
</dbReference>
<dbReference type="GO" id="GO:0008270">
    <property type="term" value="F:zinc ion binding"/>
    <property type="evidence" value="ECO:0007669"/>
    <property type="project" value="UniProtKB-KW"/>
</dbReference>
<sequence length="329" mass="37595">MPELPEVETLRRELNSAIKGKTIKSAEIKWPKMVKPLTPLEFAKKIKGKKITAINRRAKVLILFLSDGNFLLIHLKLTGQLIYQPKKLQAIPTLPMRRSAFRLYVGTSRDPDRSVGTSYKLIIGGHPLPLRFSEASPQKGGTENLPNKFTHIIITFNDSSKLFFNDLRKFGWMRIVNKLEVDKLLSEYGVEPLTKEFNLKKFKEILKRYPNRKIKQILMDQSLIAGIGNIYCDESCFGAKILPTRIIQTLKEEEIKLLYRCIPKLLKFAISKKGTSANTYIQLDGKPGGMEPYLKVYARKGEKCKRCAGEIKRIKLNGRGTHFCPNCQK</sequence>
<dbReference type="Pfam" id="PF06831">
    <property type="entry name" value="H2TH"/>
    <property type="match status" value="1"/>
</dbReference>
<dbReference type="SMART" id="SM01232">
    <property type="entry name" value="H2TH"/>
    <property type="match status" value="1"/>
</dbReference>
<evidence type="ECO:0000256" key="6">
    <source>
        <dbReference type="ARBA" id="ARBA00022763"/>
    </source>
</evidence>
<evidence type="ECO:0000256" key="11">
    <source>
        <dbReference type="ARBA" id="ARBA00023204"/>
    </source>
</evidence>
<keyword evidence="8" id="KW-0378">Hydrolase</keyword>
<dbReference type="GO" id="GO:0034039">
    <property type="term" value="F:8-oxo-7,8-dihydroguanine DNA N-glycosylase activity"/>
    <property type="evidence" value="ECO:0007669"/>
    <property type="project" value="TreeGrafter"/>
</dbReference>
<dbReference type="CDD" id="cd08966">
    <property type="entry name" value="EcFpg-like_N"/>
    <property type="match status" value="1"/>
</dbReference>
<dbReference type="PANTHER" id="PTHR22993">
    <property type="entry name" value="FORMAMIDOPYRIMIDINE-DNA GLYCOSYLASE"/>
    <property type="match status" value="1"/>
</dbReference>
<evidence type="ECO:0000256" key="7">
    <source>
        <dbReference type="ARBA" id="ARBA00022771"/>
    </source>
</evidence>
<evidence type="ECO:0000313" key="19">
    <source>
        <dbReference type="EMBL" id="OGY43402.1"/>
    </source>
</evidence>
<dbReference type="InterPro" id="IPR020629">
    <property type="entry name" value="FPG_Glyclase"/>
</dbReference>
<keyword evidence="11" id="KW-0234">DNA repair</keyword>
<dbReference type="InterPro" id="IPR010979">
    <property type="entry name" value="Ribosomal_uS13-like_H2TH"/>
</dbReference>
<evidence type="ECO:0000256" key="9">
    <source>
        <dbReference type="ARBA" id="ARBA00022833"/>
    </source>
</evidence>
<keyword evidence="5" id="KW-0479">Metal-binding</keyword>
<evidence type="ECO:0000259" key="17">
    <source>
        <dbReference type="PROSITE" id="PS51066"/>
    </source>
</evidence>
<evidence type="ECO:0000256" key="3">
    <source>
        <dbReference type="ARBA" id="ARBA00009409"/>
    </source>
</evidence>
<feature type="domain" description="FPG-type" evidence="17">
    <location>
        <begin position="295"/>
        <end position="329"/>
    </location>
</feature>
<gene>
    <name evidence="19" type="ORF">A2729_04480</name>
</gene>
<dbReference type="AlphaFoldDB" id="A0A1G1XTW0"/>
<dbReference type="InterPro" id="IPR035937">
    <property type="entry name" value="FPG_N"/>
</dbReference>
<dbReference type="PROSITE" id="PS01242">
    <property type="entry name" value="ZF_FPG_1"/>
    <property type="match status" value="1"/>
</dbReference>
<dbReference type="InterPro" id="IPR000214">
    <property type="entry name" value="Znf_DNA_glyclase/AP_lyase"/>
</dbReference>
<dbReference type="SMART" id="SM00898">
    <property type="entry name" value="Fapy_DNA_glyco"/>
    <property type="match status" value="1"/>
</dbReference>
<dbReference type="EMBL" id="MHIB01000037">
    <property type="protein sequence ID" value="OGY43402.1"/>
    <property type="molecule type" value="Genomic_DNA"/>
</dbReference>
<keyword evidence="10" id="KW-0238">DNA-binding</keyword>
<dbReference type="SUPFAM" id="SSF81624">
    <property type="entry name" value="N-terminal domain of MutM-like DNA repair proteins"/>
    <property type="match status" value="1"/>
</dbReference>
<evidence type="ECO:0000256" key="5">
    <source>
        <dbReference type="ARBA" id="ARBA00022723"/>
    </source>
</evidence>
<dbReference type="InterPro" id="IPR015887">
    <property type="entry name" value="DNA_glyclase_Znf_dom_DNA_BS"/>
</dbReference>
<evidence type="ECO:0000256" key="4">
    <source>
        <dbReference type="ARBA" id="ARBA00011245"/>
    </source>
</evidence>